<evidence type="ECO:0000313" key="2">
    <source>
        <dbReference type="EMBL" id="MBB3998836.1"/>
    </source>
</evidence>
<protein>
    <submittedName>
        <fullName evidence="2">Surface antigen</fullName>
    </submittedName>
</protein>
<dbReference type="EMBL" id="JACIEK010000006">
    <property type="protein sequence ID" value="MBB3998836.1"/>
    <property type="molecule type" value="Genomic_DNA"/>
</dbReference>
<name>A0A7W6H5C4_9HYPH</name>
<dbReference type="Proteomes" id="UP000542776">
    <property type="component" value="Unassembled WGS sequence"/>
</dbReference>
<dbReference type="InterPro" id="IPR032635">
    <property type="entry name" value="Anti_2"/>
</dbReference>
<dbReference type="Pfam" id="PF16998">
    <property type="entry name" value="17kDa_Anti_2"/>
    <property type="match status" value="1"/>
</dbReference>
<proteinExistence type="predicted"/>
<accession>A0A7W6H5C4</accession>
<gene>
    <name evidence="2" type="ORF">GGR04_002684</name>
</gene>
<feature type="domain" description="Surface antigen" evidence="1">
    <location>
        <begin position="2"/>
        <end position="84"/>
    </location>
</feature>
<comment type="caution">
    <text evidence="2">The sequence shown here is derived from an EMBL/GenBank/DDBJ whole genome shotgun (WGS) entry which is preliminary data.</text>
</comment>
<reference evidence="2 3" key="1">
    <citation type="submission" date="2020-08" db="EMBL/GenBank/DDBJ databases">
        <title>Genomic Encyclopedia of Type Strains, Phase IV (KMG-IV): sequencing the most valuable type-strain genomes for metagenomic binning, comparative biology and taxonomic classification.</title>
        <authorList>
            <person name="Goeker M."/>
        </authorList>
    </citation>
    <scope>NUCLEOTIDE SEQUENCE [LARGE SCALE GENOMIC DNA]</scope>
    <source>
        <strain evidence="2 3">DSM 102238</strain>
    </source>
</reference>
<keyword evidence="3" id="KW-1185">Reference proteome</keyword>
<organism evidence="2 3">
    <name type="scientific">Aureimonas pseudogalii</name>
    <dbReference type="NCBI Taxonomy" id="1744844"/>
    <lineage>
        <taxon>Bacteria</taxon>
        <taxon>Pseudomonadati</taxon>
        <taxon>Pseudomonadota</taxon>
        <taxon>Alphaproteobacteria</taxon>
        <taxon>Hyphomicrobiales</taxon>
        <taxon>Aurantimonadaceae</taxon>
        <taxon>Aureimonas</taxon>
    </lineage>
</organism>
<sequence>MSDSATVRNAVSAAKIETIEAEPLAWSNAETGATGTITAIRETRAGDEICRSFRTSRQRFDGVALYDGEACTRGQGEWTLTHFSQGR</sequence>
<evidence type="ECO:0000313" key="3">
    <source>
        <dbReference type="Proteomes" id="UP000542776"/>
    </source>
</evidence>
<dbReference type="AlphaFoldDB" id="A0A7W6H5C4"/>
<evidence type="ECO:0000259" key="1">
    <source>
        <dbReference type="Pfam" id="PF16998"/>
    </source>
</evidence>